<protein>
    <submittedName>
        <fullName evidence="1">Uncharacterized protein</fullName>
    </submittedName>
</protein>
<sequence length="282" mass="30176">PNLSVYLSPRLGGFRRAVVRVEPLGAVEAHPLARDRVRAAGRVAALPAAHPQVRDGEAEVARERGREVVPAAGEVLEPDLGRGAPVRAVDEADAADARRPVELERALDAAEALGVVAPERPGARAGVVGLVVVERHGNDVVEPVQPQRADVRRAARLHVDGPVAFQAVRDGQEGPQVVGQRVARVPLEAVEVRRRAAGARIHLNLGDAELLLQVRRELKAELVDEGPAFQWWWHFLCVGVYCKAARRAASTNSSSGGLSAVSCGSARRRRFVVVVVVGSAYQ</sequence>
<comment type="caution">
    <text evidence="1">The sequence shown here is derived from an EMBL/GenBank/DDBJ whole genome shotgun (WGS) entry which is preliminary data.</text>
</comment>
<keyword evidence="2" id="KW-1185">Reference proteome</keyword>
<evidence type="ECO:0000313" key="2">
    <source>
        <dbReference type="Proteomes" id="UP000789595"/>
    </source>
</evidence>
<dbReference type="EMBL" id="CAKKNE010000004">
    <property type="protein sequence ID" value="CAH0372926.1"/>
    <property type="molecule type" value="Genomic_DNA"/>
</dbReference>
<evidence type="ECO:0000313" key="1">
    <source>
        <dbReference type="EMBL" id="CAH0372926.1"/>
    </source>
</evidence>
<name>A0A8J2X3H1_9STRA</name>
<proteinExistence type="predicted"/>
<gene>
    <name evidence="1" type="ORF">PECAL_4P00860</name>
</gene>
<feature type="non-terminal residue" evidence="1">
    <location>
        <position position="282"/>
    </location>
</feature>
<accession>A0A8J2X3H1</accession>
<dbReference type="AlphaFoldDB" id="A0A8J2X3H1"/>
<organism evidence="1 2">
    <name type="scientific">Pelagomonas calceolata</name>
    <dbReference type="NCBI Taxonomy" id="35677"/>
    <lineage>
        <taxon>Eukaryota</taxon>
        <taxon>Sar</taxon>
        <taxon>Stramenopiles</taxon>
        <taxon>Ochrophyta</taxon>
        <taxon>Pelagophyceae</taxon>
        <taxon>Pelagomonadales</taxon>
        <taxon>Pelagomonadaceae</taxon>
        <taxon>Pelagomonas</taxon>
    </lineage>
</organism>
<reference evidence="1" key="1">
    <citation type="submission" date="2021-11" db="EMBL/GenBank/DDBJ databases">
        <authorList>
            <consortium name="Genoscope - CEA"/>
            <person name="William W."/>
        </authorList>
    </citation>
    <scope>NUCLEOTIDE SEQUENCE</scope>
</reference>
<dbReference type="Proteomes" id="UP000789595">
    <property type="component" value="Unassembled WGS sequence"/>
</dbReference>